<comment type="caution">
    <text evidence="1">The sequence shown here is derived from an EMBL/GenBank/DDBJ whole genome shotgun (WGS) entry which is preliminary data.</text>
</comment>
<name>A0ABQ1U527_9NOCA</name>
<evidence type="ECO:0000313" key="1">
    <source>
        <dbReference type="EMBL" id="GGF09098.1"/>
    </source>
</evidence>
<evidence type="ECO:0008006" key="3">
    <source>
        <dbReference type="Google" id="ProtNLM"/>
    </source>
</evidence>
<gene>
    <name evidence="1" type="ORF">GCM10007298_01260</name>
</gene>
<dbReference type="EMBL" id="BMCS01000001">
    <property type="protein sequence ID" value="GGF09098.1"/>
    <property type="molecule type" value="Genomic_DNA"/>
</dbReference>
<dbReference type="Proteomes" id="UP000632454">
    <property type="component" value="Unassembled WGS sequence"/>
</dbReference>
<reference evidence="2" key="1">
    <citation type="journal article" date="2019" name="Int. J. Syst. Evol. Microbiol.">
        <title>The Global Catalogue of Microorganisms (GCM) 10K type strain sequencing project: providing services to taxonomists for standard genome sequencing and annotation.</title>
        <authorList>
            <consortium name="The Broad Institute Genomics Platform"/>
            <consortium name="The Broad Institute Genome Sequencing Center for Infectious Disease"/>
            <person name="Wu L."/>
            <person name="Ma J."/>
        </authorList>
    </citation>
    <scope>NUCLEOTIDE SEQUENCE [LARGE SCALE GENOMIC DNA]</scope>
    <source>
        <strain evidence="2">CCM 7855</strain>
    </source>
</reference>
<proteinExistence type="predicted"/>
<keyword evidence="2" id="KW-1185">Reference proteome</keyword>
<accession>A0ABQ1U527</accession>
<evidence type="ECO:0000313" key="2">
    <source>
        <dbReference type="Proteomes" id="UP000632454"/>
    </source>
</evidence>
<protein>
    <recommendedName>
        <fullName evidence="3">SAM-dependent methyltransferase</fullName>
    </recommendedName>
</protein>
<organism evidence="1 2">
    <name type="scientific">Williamsia phyllosphaerae</name>
    <dbReference type="NCBI Taxonomy" id="885042"/>
    <lineage>
        <taxon>Bacteria</taxon>
        <taxon>Bacillati</taxon>
        <taxon>Actinomycetota</taxon>
        <taxon>Actinomycetes</taxon>
        <taxon>Mycobacteriales</taxon>
        <taxon>Nocardiaceae</taxon>
        <taxon>Williamsia</taxon>
    </lineage>
</organism>
<sequence>MGPDGSVRTASSPEGQITRGTTNLNRLRRVDRWMAGRAEIVELLRSHRDPLAVDLGYGDRPDTAVEMSRRLRAVAPRTTLVGLEIDPARVVDDRDGVRFARGGFELAGLRPHLVRAFNVLRQYDESQVGPAWARMQSGLAPGGLIVEGTCDEIGRRCAWILLDADGPRSLTLAWDPEHTDRPSDIAPRLPKALIHHNVPGTPIHDLLTAADRCWDSAAPYAAYGRRVRWQHARTALHAQGVPCELPRRRLRDNVLTVPWEVVAPVRP</sequence>